<evidence type="ECO:0000256" key="1">
    <source>
        <dbReference type="ARBA" id="ARBA00011982"/>
    </source>
</evidence>
<dbReference type="SUPFAM" id="SSF52058">
    <property type="entry name" value="L domain-like"/>
    <property type="match status" value="1"/>
</dbReference>
<proteinExistence type="predicted"/>
<evidence type="ECO:0000259" key="8">
    <source>
        <dbReference type="PROSITE" id="PS50104"/>
    </source>
</evidence>
<dbReference type="PANTHER" id="PTHR11017">
    <property type="entry name" value="LEUCINE-RICH REPEAT-CONTAINING PROTEIN"/>
    <property type="match status" value="1"/>
</dbReference>
<dbReference type="InterPro" id="IPR044974">
    <property type="entry name" value="Disease_R_plants"/>
</dbReference>
<dbReference type="PRINTS" id="PR00364">
    <property type="entry name" value="DISEASERSIST"/>
</dbReference>
<dbReference type="GO" id="GO:0043531">
    <property type="term" value="F:ADP binding"/>
    <property type="evidence" value="ECO:0007669"/>
    <property type="project" value="InterPro"/>
</dbReference>
<dbReference type="SMART" id="SM00255">
    <property type="entry name" value="TIR"/>
    <property type="match status" value="1"/>
</dbReference>
<dbReference type="Gene3D" id="3.80.10.10">
    <property type="entry name" value="Ribonuclease Inhibitor"/>
    <property type="match status" value="2"/>
</dbReference>
<dbReference type="Gene3D" id="3.40.50.10140">
    <property type="entry name" value="Toll/interleukin-1 receptor homology (TIR) domain"/>
    <property type="match status" value="1"/>
</dbReference>
<dbReference type="InterPro" id="IPR036390">
    <property type="entry name" value="WH_DNA-bd_sf"/>
</dbReference>
<dbReference type="InterPro" id="IPR027417">
    <property type="entry name" value="P-loop_NTPase"/>
</dbReference>
<protein>
    <recommendedName>
        <fullName evidence="1">ADP-ribosyl cyclase/cyclic ADP-ribose hydrolase</fullName>
        <ecNumber evidence="1">3.2.2.6</ecNumber>
    </recommendedName>
</protein>
<dbReference type="EC" id="3.2.2.6" evidence="1"/>
<keyword evidence="3" id="KW-0677">Repeat</keyword>
<dbReference type="SMART" id="SM00382">
    <property type="entry name" value="AAA"/>
    <property type="match status" value="1"/>
</dbReference>
<reference evidence="10" key="1">
    <citation type="submission" date="2025-08" db="UniProtKB">
        <authorList>
            <consortium name="RefSeq"/>
        </authorList>
    </citation>
    <scope>IDENTIFICATION</scope>
</reference>
<dbReference type="InterPro" id="IPR045344">
    <property type="entry name" value="C-JID"/>
</dbReference>
<dbReference type="InterPro" id="IPR035897">
    <property type="entry name" value="Toll_tir_struct_dom_sf"/>
</dbReference>
<dbReference type="SUPFAM" id="SSF52540">
    <property type="entry name" value="P-loop containing nucleoside triphosphate hydrolases"/>
    <property type="match status" value="1"/>
</dbReference>
<dbReference type="Pfam" id="PF23282">
    <property type="entry name" value="WHD_ROQ1"/>
    <property type="match status" value="1"/>
</dbReference>
<dbReference type="Gene3D" id="3.40.50.300">
    <property type="entry name" value="P-loop containing nucleotide triphosphate hydrolases"/>
    <property type="match status" value="1"/>
</dbReference>
<gene>
    <name evidence="10" type="primary">LOC110771472</name>
</gene>
<keyword evidence="2" id="KW-0433">Leucine-rich repeat</keyword>
<dbReference type="Pfam" id="PF01582">
    <property type="entry name" value="TIR"/>
    <property type="match status" value="1"/>
</dbReference>
<keyword evidence="6" id="KW-0520">NAD</keyword>
<dbReference type="SUPFAM" id="SSF52200">
    <property type="entry name" value="Toll/Interleukin receptor TIR domain"/>
    <property type="match status" value="1"/>
</dbReference>
<keyword evidence="9" id="KW-1185">Reference proteome</keyword>
<evidence type="ECO:0000313" key="10">
    <source>
        <dbReference type="RefSeq" id="XP_021831467.1"/>
    </source>
</evidence>
<dbReference type="PROSITE" id="PS50104">
    <property type="entry name" value="TIR"/>
    <property type="match status" value="1"/>
</dbReference>
<organism evidence="9 10">
    <name type="scientific">Prunus avium</name>
    <name type="common">Cherry</name>
    <name type="synonym">Cerasus avium</name>
    <dbReference type="NCBI Taxonomy" id="42229"/>
    <lineage>
        <taxon>Eukaryota</taxon>
        <taxon>Viridiplantae</taxon>
        <taxon>Streptophyta</taxon>
        <taxon>Embryophyta</taxon>
        <taxon>Tracheophyta</taxon>
        <taxon>Spermatophyta</taxon>
        <taxon>Magnoliopsida</taxon>
        <taxon>eudicotyledons</taxon>
        <taxon>Gunneridae</taxon>
        <taxon>Pentapetalae</taxon>
        <taxon>rosids</taxon>
        <taxon>fabids</taxon>
        <taxon>Rosales</taxon>
        <taxon>Rosaceae</taxon>
        <taxon>Amygdaloideae</taxon>
        <taxon>Amygdaleae</taxon>
        <taxon>Prunus</taxon>
    </lineage>
</organism>
<keyword evidence="4" id="KW-0378">Hydrolase</keyword>
<dbReference type="InterPro" id="IPR032675">
    <property type="entry name" value="LRR_dom_sf"/>
</dbReference>
<dbReference type="Pfam" id="PF00931">
    <property type="entry name" value="NB-ARC"/>
    <property type="match status" value="1"/>
</dbReference>
<dbReference type="InterPro" id="IPR000157">
    <property type="entry name" value="TIR_dom"/>
</dbReference>
<name>A0A6P5TWB4_PRUAV</name>
<evidence type="ECO:0000256" key="7">
    <source>
        <dbReference type="ARBA" id="ARBA00047304"/>
    </source>
</evidence>
<keyword evidence="5" id="KW-0611">Plant defense</keyword>
<dbReference type="GO" id="GO:0061809">
    <property type="term" value="F:NAD+ nucleosidase activity, cyclic ADP-ribose generating"/>
    <property type="evidence" value="ECO:0007669"/>
    <property type="project" value="UniProtKB-EC"/>
</dbReference>
<evidence type="ECO:0000256" key="2">
    <source>
        <dbReference type="ARBA" id="ARBA00022614"/>
    </source>
</evidence>
<evidence type="ECO:0000313" key="9">
    <source>
        <dbReference type="Proteomes" id="UP000515124"/>
    </source>
</evidence>
<accession>A0A6P5TWB4</accession>
<evidence type="ECO:0000256" key="6">
    <source>
        <dbReference type="ARBA" id="ARBA00023027"/>
    </source>
</evidence>
<evidence type="ECO:0000256" key="5">
    <source>
        <dbReference type="ARBA" id="ARBA00022821"/>
    </source>
</evidence>
<dbReference type="GO" id="GO:0006952">
    <property type="term" value="P:defense response"/>
    <property type="evidence" value="ECO:0007669"/>
    <property type="project" value="UniProtKB-KW"/>
</dbReference>
<dbReference type="PANTHER" id="PTHR11017:SF574">
    <property type="entry name" value="ADP-RIBOSYL CYCLASE_CYCLIC ADP-RIBOSE HYDROLASE"/>
    <property type="match status" value="1"/>
</dbReference>
<evidence type="ECO:0000256" key="4">
    <source>
        <dbReference type="ARBA" id="ARBA00022801"/>
    </source>
</evidence>
<dbReference type="SUPFAM" id="SSF46785">
    <property type="entry name" value="Winged helix' DNA-binding domain"/>
    <property type="match status" value="1"/>
</dbReference>
<comment type="catalytic activity">
    <reaction evidence="7">
        <text>NAD(+) + H2O = ADP-D-ribose + nicotinamide + H(+)</text>
        <dbReference type="Rhea" id="RHEA:16301"/>
        <dbReference type="ChEBI" id="CHEBI:15377"/>
        <dbReference type="ChEBI" id="CHEBI:15378"/>
        <dbReference type="ChEBI" id="CHEBI:17154"/>
        <dbReference type="ChEBI" id="CHEBI:57540"/>
        <dbReference type="ChEBI" id="CHEBI:57967"/>
        <dbReference type="EC" id="3.2.2.6"/>
    </reaction>
    <physiologicalReaction direction="left-to-right" evidence="7">
        <dbReference type="Rhea" id="RHEA:16302"/>
    </physiologicalReaction>
</comment>
<dbReference type="GO" id="GO:0007165">
    <property type="term" value="P:signal transduction"/>
    <property type="evidence" value="ECO:0007669"/>
    <property type="project" value="InterPro"/>
</dbReference>
<dbReference type="InterPro" id="IPR058192">
    <property type="entry name" value="WHD_ROQ1-like"/>
</dbReference>
<dbReference type="InterPro" id="IPR003593">
    <property type="entry name" value="AAA+_ATPase"/>
</dbReference>
<evidence type="ECO:0000256" key="3">
    <source>
        <dbReference type="ARBA" id="ARBA00022737"/>
    </source>
</evidence>
<dbReference type="RefSeq" id="XP_021831467.1">
    <property type="nucleotide sequence ID" value="XM_021975775.1"/>
</dbReference>
<dbReference type="FunFam" id="3.40.50.10140:FF:000007">
    <property type="entry name" value="Disease resistance protein (TIR-NBS-LRR class)"/>
    <property type="match status" value="1"/>
</dbReference>
<sequence>MADPMTTQTSFALPPFSTPPPKYEVFLSFRGFDTRKGFTDNLYKALIHYGIHTFMDAEQLQSGEPVSTELFKATEESQISVIILSTNYATSTWCLNELVTMVELAENNESRLILPVFYGVTPSEARKQIGVHFEEGFAQHKKDFEVEPGKVARWKKSLTEIANLSGYDIRNYRNETIVIEKIVERIFGVLINTFSNDLKDFVGMDRVNEIKSNMSLSIGSEEVRVIGICGMPGIGKSTIAKALSQRIRNQFDALSFISKVGEISRKESLFHIKEQLCDHLLNKQVTTKNADDVICKRLCNKRVLIILDNVDELEQIEAVAGNDGTELSSRFGKGSRIIITTAYERLLINYNPKIYTIEKLTQDESLLLFCRKAFKKDHPMDGYEKLCYEFLDYIDGLPLALEVFGNSLLNRSVEDWSSRLASLKDHNYSGKNKIVNYLKESFDGLENQEQREIFLDIACFFKGEDACRVEKIFESCGYYPGININILCEKYLVSIVGGKLWMHNLLQQMGRELVRGESKKEGERSRLWLHIDAIRVLKENKGTDAVQGIFLSLPHPDKVHLKNDPFSNMDNLRLLKIYNVEFSGCLEYLSDELSFLEWHKYPLKSLPSSFEPNKLVELNLSESEIEQLWEEIERPLEKLLILNLSDCQKLIKTPDLNKVPNLEQLILKGCTSLSEVPDIINLRSLTNFILSGCSKLEKLPEIGEDMKQLRKLHLDGTAIEELPISIKHLSGLTLLNLRDCKNLLSLPDVLCASLTSLQVLNLSGCSNLDKLPENLGSLECLQELDARGTAIQELPTSIKHLTGLTLSKLKDCKNLLCLPDVICTALTSLQILNVSGCSNLNELPEKLGSLECLQVLDASGTTISLVPESISQLCQLEELALNDCSKLQSLPRLPFSIRAVGVHNCPLLPEAHSNKTTVWPSAAAGFGFLNRQRNEDKAQAFWLPDKHLLRPFYQTFFEGAIQRGERFEYGYRSNEIPAWLSRRSTESTITIPLPLDLDGKSKWIKLALCFVCEAAQKHDSLEDVPEFDEELGANFTRNHRIELYTTEDPHERPQVIIYRDCNLAGPFIHWCFIPRSDLKETSNKRLIQASITPDSPGTKVTGCGVSLIYLEDVPKFVQKLNKHYLGYQHEQEEDGIISIPSTSEVQTQQQVQEQETTTSTRIVGQLRRNVVSLLEKLFEGLQQGLPHLYDYGFIFPLRERLQWFSEQSSTSACTVNLALPQNLHNDEKWAGLSLYVVCSLPPGASLTTRTFYECHLYTPIEAVGHNQLMHRLMVSSPLDDNEGSHRLLIVHIPRVRFPEHLNRCHFIQALFGCRTPGVEVELCGMHLVYKEDLKGLIETITRCTNDRPAYYGTGDFTDTKKYKGISLGATSLLTNLLEAAKSSEHSSVTEVCPPFMPFDFRLE</sequence>
<dbReference type="InterPro" id="IPR002182">
    <property type="entry name" value="NB-ARC"/>
</dbReference>
<dbReference type="GeneID" id="110771472"/>
<dbReference type="Pfam" id="PF20160">
    <property type="entry name" value="C-JID"/>
    <property type="match status" value="1"/>
</dbReference>
<dbReference type="InterPro" id="IPR042197">
    <property type="entry name" value="Apaf_helical"/>
</dbReference>
<feature type="domain" description="TIR" evidence="8">
    <location>
        <begin position="21"/>
        <end position="190"/>
    </location>
</feature>
<dbReference type="KEGG" id="pavi:110771472"/>
<dbReference type="Proteomes" id="UP000515124">
    <property type="component" value="Unplaced"/>
</dbReference>
<dbReference type="Gene3D" id="1.10.8.430">
    <property type="entry name" value="Helical domain of apoptotic protease-activating factors"/>
    <property type="match status" value="1"/>
</dbReference>